<accession>A0AAV1IKR9</accession>
<sequence>MGSSGHSNAPSGSARQSSMEVQHGMWWGGCAWQRQQAMQRQVVRGGQSWPAEQACLSARARVANLGCTEAEDSSRGRPWPAAARSATQQPAEESCHLSTVGFAMYGGLMAAQTSPQI</sequence>
<evidence type="ECO:0000313" key="2">
    <source>
        <dbReference type="EMBL" id="CAK0786792.1"/>
    </source>
</evidence>
<dbReference type="Proteomes" id="UP001314263">
    <property type="component" value="Unassembled WGS sequence"/>
</dbReference>
<feature type="region of interest" description="Disordered" evidence="1">
    <location>
        <begin position="69"/>
        <end position="92"/>
    </location>
</feature>
<evidence type="ECO:0000256" key="1">
    <source>
        <dbReference type="SAM" id="MobiDB-lite"/>
    </source>
</evidence>
<evidence type="ECO:0000313" key="3">
    <source>
        <dbReference type="Proteomes" id="UP001314263"/>
    </source>
</evidence>
<keyword evidence="3" id="KW-1185">Reference proteome</keyword>
<dbReference type="AlphaFoldDB" id="A0AAV1IKR9"/>
<name>A0AAV1IKR9_9CHLO</name>
<organism evidence="2 3">
    <name type="scientific">Coccomyxa viridis</name>
    <dbReference type="NCBI Taxonomy" id="1274662"/>
    <lineage>
        <taxon>Eukaryota</taxon>
        <taxon>Viridiplantae</taxon>
        <taxon>Chlorophyta</taxon>
        <taxon>core chlorophytes</taxon>
        <taxon>Trebouxiophyceae</taxon>
        <taxon>Trebouxiophyceae incertae sedis</taxon>
        <taxon>Coccomyxaceae</taxon>
        <taxon>Coccomyxa</taxon>
    </lineage>
</organism>
<gene>
    <name evidence="2" type="ORF">CVIRNUC_010006</name>
</gene>
<proteinExistence type="predicted"/>
<feature type="region of interest" description="Disordered" evidence="1">
    <location>
        <begin position="1"/>
        <end position="20"/>
    </location>
</feature>
<reference evidence="2 3" key="1">
    <citation type="submission" date="2023-10" db="EMBL/GenBank/DDBJ databases">
        <authorList>
            <person name="Maclean D."/>
            <person name="Macfadyen A."/>
        </authorList>
    </citation>
    <scope>NUCLEOTIDE SEQUENCE [LARGE SCALE GENOMIC DNA]</scope>
</reference>
<comment type="caution">
    <text evidence="2">The sequence shown here is derived from an EMBL/GenBank/DDBJ whole genome shotgun (WGS) entry which is preliminary data.</text>
</comment>
<protein>
    <submittedName>
        <fullName evidence="2">Uncharacterized protein</fullName>
    </submittedName>
</protein>
<dbReference type="EMBL" id="CAUYUE010000015">
    <property type="protein sequence ID" value="CAK0786792.1"/>
    <property type="molecule type" value="Genomic_DNA"/>
</dbReference>